<name>A0A1R3T8M3_9BACT</name>
<dbReference type="InterPro" id="IPR011990">
    <property type="entry name" value="TPR-like_helical_dom_sf"/>
</dbReference>
<feature type="domain" description="RagB/SusD" evidence="6">
    <location>
        <begin position="351"/>
        <end position="490"/>
    </location>
</feature>
<dbReference type="GO" id="GO:0009279">
    <property type="term" value="C:cell outer membrane"/>
    <property type="evidence" value="ECO:0007669"/>
    <property type="project" value="UniProtKB-SubCell"/>
</dbReference>
<dbReference type="AlphaFoldDB" id="A0A1R3T8M3"/>
<keyword evidence="3" id="KW-0732">Signal</keyword>
<dbReference type="InterPro" id="IPR033985">
    <property type="entry name" value="SusD-like_N"/>
</dbReference>
<dbReference type="Pfam" id="PF07980">
    <property type="entry name" value="SusD_RagB"/>
    <property type="match status" value="1"/>
</dbReference>
<proteinExistence type="inferred from homology"/>
<comment type="subcellular location">
    <subcellularLocation>
        <location evidence="1">Cell outer membrane</location>
    </subcellularLocation>
</comment>
<evidence type="ECO:0000256" key="5">
    <source>
        <dbReference type="ARBA" id="ARBA00023237"/>
    </source>
</evidence>
<dbReference type="InterPro" id="IPR012944">
    <property type="entry name" value="SusD_RagB_dom"/>
</dbReference>
<dbReference type="Gene3D" id="1.25.40.390">
    <property type="match status" value="1"/>
</dbReference>
<evidence type="ECO:0000256" key="3">
    <source>
        <dbReference type="ARBA" id="ARBA00022729"/>
    </source>
</evidence>
<dbReference type="SUPFAM" id="SSF48452">
    <property type="entry name" value="TPR-like"/>
    <property type="match status" value="1"/>
</dbReference>
<evidence type="ECO:0000256" key="1">
    <source>
        <dbReference type="ARBA" id="ARBA00004442"/>
    </source>
</evidence>
<organism evidence="8 9">
    <name type="scientific">Proteiniphilum saccharofermentans</name>
    <dbReference type="NCBI Taxonomy" id="1642647"/>
    <lineage>
        <taxon>Bacteria</taxon>
        <taxon>Pseudomonadati</taxon>
        <taxon>Bacteroidota</taxon>
        <taxon>Bacteroidia</taxon>
        <taxon>Bacteroidales</taxon>
        <taxon>Dysgonomonadaceae</taxon>
        <taxon>Proteiniphilum</taxon>
    </lineage>
</organism>
<dbReference type="STRING" id="1642647.PSM36_1109"/>
<evidence type="ECO:0000313" key="9">
    <source>
        <dbReference type="Proteomes" id="UP000187464"/>
    </source>
</evidence>
<evidence type="ECO:0000256" key="2">
    <source>
        <dbReference type="ARBA" id="ARBA00006275"/>
    </source>
</evidence>
<keyword evidence="4" id="KW-0472">Membrane</keyword>
<protein>
    <submittedName>
        <fullName evidence="8">SusD family</fullName>
    </submittedName>
</protein>
<accession>A0A1R3T8M3</accession>
<dbReference type="KEGG" id="psac:PSM36_1109"/>
<comment type="similarity">
    <text evidence="2">Belongs to the SusD family.</text>
</comment>
<keyword evidence="5" id="KW-0998">Cell outer membrane</keyword>
<reference evidence="8 9" key="1">
    <citation type="submission" date="2016-08" db="EMBL/GenBank/DDBJ databases">
        <authorList>
            <person name="Seilhamer J.J."/>
        </authorList>
    </citation>
    <scope>NUCLEOTIDE SEQUENCE [LARGE SCALE GENOMIC DNA]</scope>
    <source>
        <strain evidence="8">M3/6</strain>
    </source>
</reference>
<feature type="domain" description="SusD-like N-terminal" evidence="7">
    <location>
        <begin position="24"/>
        <end position="222"/>
    </location>
</feature>
<keyword evidence="9" id="KW-1185">Reference proteome</keyword>
<sequence>MKVKQAIFALVAILLCLNGCHDSFLEEKVYSNITPINFYKTEEDAKAALISVYNTLRHSNAFQRQIILAAEYPGEATWNNFSGEAWRTEMDQFTWTTSSTGFYQIWSQLYVTINRANTVLTYLDNIEFKTPGLKEKIIGETRFLRGLAYLYLIRFFENVPLKTEENMAEIESSNEGTSEAVWTLIFDDFEYAKNNLNPKNSGADVGRATAGAAQTMLAKAYLSYAGKPWNKSEYWSKAAQEAKSAIDNSAYGYDLEQDYERVFLLENEHGSEYIFSVEYESFMSQGWDWPTFTGIRSGDQIKLDGWSSLTVETEFFNSMATTDKRRSKTFVLSYQGINNPDRTYTYPESIAIPHYNKYIDRTDVGNGTADYALNHYITRFSDLLLMHSEAENELNGPTENALYGINRVRARAGLPLLKASDYTKETLREAIFQERLWELCQEGHVWFDMKRMNLMTTRIKKYKVEEKHYVFPVPQNELDANPNLVQNSLYK</sequence>
<dbReference type="RefSeq" id="WP_076929526.1">
    <property type="nucleotide sequence ID" value="NZ_LT605205.1"/>
</dbReference>
<evidence type="ECO:0000259" key="7">
    <source>
        <dbReference type="Pfam" id="PF14322"/>
    </source>
</evidence>
<dbReference type="EMBL" id="LT605205">
    <property type="protein sequence ID" value="SCD19934.1"/>
    <property type="molecule type" value="Genomic_DNA"/>
</dbReference>
<evidence type="ECO:0000259" key="6">
    <source>
        <dbReference type="Pfam" id="PF07980"/>
    </source>
</evidence>
<gene>
    <name evidence="8" type="ORF">PSM36_1109</name>
</gene>
<evidence type="ECO:0000256" key="4">
    <source>
        <dbReference type="ARBA" id="ARBA00023136"/>
    </source>
</evidence>
<evidence type="ECO:0000313" key="8">
    <source>
        <dbReference type="EMBL" id="SCD19934.1"/>
    </source>
</evidence>
<dbReference type="Proteomes" id="UP000187464">
    <property type="component" value="Chromosome I"/>
</dbReference>
<dbReference type="Pfam" id="PF14322">
    <property type="entry name" value="SusD-like_3"/>
    <property type="match status" value="1"/>
</dbReference>